<protein>
    <submittedName>
        <fullName evidence="1">Uncharacterized protein</fullName>
    </submittedName>
</protein>
<keyword evidence="2" id="KW-1185">Reference proteome</keyword>
<gene>
    <name evidence="1" type="ORF">Nepgr_017953</name>
</gene>
<accession>A0AAD3ST88</accession>
<dbReference type="Proteomes" id="UP001279734">
    <property type="component" value="Unassembled WGS sequence"/>
</dbReference>
<dbReference type="EMBL" id="BSYO01000016">
    <property type="protein sequence ID" value="GMH16112.1"/>
    <property type="molecule type" value="Genomic_DNA"/>
</dbReference>
<name>A0AAD3ST88_NEPGR</name>
<organism evidence="1 2">
    <name type="scientific">Nepenthes gracilis</name>
    <name type="common">Slender pitcher plant</name>
    <dbReference type="NCBI Taxonomy" id="150966"/>
    <lineage>
        <taxon>Eukaryota</taxon>
        <taxon>Viridiplantae</taxon>
        <taxon>Streptophyta</taxon>
        <taxon>Embryophyta</taxon>
        <taxon>Tracheophyta</taxon>
        <taxon>Spermatophyta</taxon>
        <taxon>Magnoliopsida</taxon>
        <taxon>eudicotyledons</taxon>
        <taxon>Gunneridae</taxon>
        <taxon>Pentapetalae</taxon>
        <taxon>Caryophyllales</taxon>
        <taxon>Nepenthaceae</taxon>
        <taxon>Nepenthes</taxon>
    </lineage>
</organism>
<evidence type="ECO:0000313" key="2">
    <source>
        <dbReference type="Proteomes" id="UP001279734"/>
    </source>
</evidence>
<evidence type="ECO:0000313" key="1">
    <source>
        <dbReference type="EMBL" id="GMH16112.1"/>
    </source>
</evidence>
<sequence>MPRCFLTVAVSIFNLESKGLLHIGGIVLLLTIVVANSNPHPIPWPIKPPLHNPLRHLVNAQMQLLPTIILKHCAGEKRNPEPKIRSETGV</sequence>
<dbReference type="AlphaFoldDB" id="A0AAD3ST88"/>
<reference evidence="1" key="1">
    <citation type="submission" date="2023-05" db="EMBL/GenBank/DDBJ databases">
        <title>Nepenthes gracilis genome sequencing.</title>
        <authorList>
            <person name="Fukushima K."/>
        </authorList>
    </citation>
    <scope>NUCLEOTIDE SEQUENCE</scope>
    <source>
        <strain evidence="1">SING2019-196</strain>
    </source>
</reference>
<comment type="caution">
    <text evidence="1">The sequence shown here is derived from an EMBL/GenBank/DDBJ whole genome shotgun (WGS) entry which is preliminary data.</text>
</comment>
<proteinExistence type="predicted"/>